<dbReference type="RefSeq" id="WP_160618739.1">
    <property type="nucleotide sequence ID" value="NZ_CP047652.1"/>
</dbReference>
<accession>A0A6P1NDZ7</accession>
<reference evidence="8 9" key="1">
    <citation type="submission" date="2020-01" db="EMBL/GenBank/DDBJ databases">
        <title>Genome sequencing of strain KACC 21507.</title>
        <authorList>
            <person name="Heo J."/>
            <person name="Kim S.-J."/>
            <person name="Kim J.-S."/>
            <person name="Hong S.-B."/>
            <person name="Kwon S.-W."/>
        </authorList>
    </citation>
    <scope>NUCLEOTIDE SEQUENCE [LARGE SCALE GENOMIC DNA]</scope>
    <source>
        <strain evidence="8 9">KACC 21507</strain>
    </source>
</reference>
<evidence type="ECO:0000313" key="9">
    <source>
        <dbReference type="Proteomes" id="UP000463975"/>
    </source>
</evidence>
<sequence>MFNFTSFITSQSAWVKALSIIIGTFILEDVATVLTAIATQAHEISIILGLVSLYIGIAVGDVGLYGLGWAGAKWPRVKRFLTLPSQKQTQKWFDKNVIKIVGISRFVPGARLPLYTACGFYHAPFWLFTVTAVFATLIWTSFLFYLSLHIGGWLLAHKSGWRWAGLAGFVLCIFVIGRLIAHFQKVSR</sequence>
<dbReference type="AlphaFoldDB" id="A0A6P1NDZ7"/>
<feature type="transmembrane region" description="Helical" evidence="6">
    <location>
        <begin position="160"/>
        <end position="181"/>
    </location>
</feature>
<keyword evidence="9" id="KW-1185">Reference proteome</keyword>
<comment type="subcellular location">
    <subcellularLocation>
        <location evidence="1">Cell membrane</location>
        <topology evidence="1">Multi-pass membrane protein</topology>
    </subcellularLocation>
</comment>
<dbReference type="KEGG" id="bomb:GT348_04750"/>
<dbReference type="InterPro" id="IPR051311">
    <property type="entry name" value="DedA_domain"/>
</dbReference>
<feature type="domain" description="VTT" evidence="7">
    <location>
        <begin position="41"/>
        <end position="146"/>
    </location>
</feature>
<dbReference type="PANTHER" id="PTHR42709">
    <property type="entry name" value="ALKALINE PHOSPHATASE LIKE PROTEIN"/>
    <property type="match status" value="1"/>
</dbReference>
<evidence type="ECO:0000256" key="1">
    <source>
        <dbReference type="ARBA" id="ARBA00004651"/>
    </source>
</evidence>
<organism evidence="8 9">
    <name type="scientific">Aristophania vespae</name>
    <dbReference type="NCBI Taxonomy" id="2697033"/>
    <lineage>
        <taxon>Bacteria</taxon>
        <taxon>Pseudomonadati</taxon>
        <taxon>Pseudomonadota</taxon>
        <taxon>Alphaproteobacteria</taxon>
        <taxon>Acetobacterales</taxon>
        <taxon>Acetobacteraceae</taxon>
        <taxon>Aristophania</taxon>
    </lineage>
</organism>
<evidence type="ECO:0000256" key="6">
    <source>
        <dbReference type="SAM" id="Phobius"/>
    </source>
</evidence>
<gene>
    <name evidence="8" type="ORF">GT348_04750</name>
</gene>
<dbReference type="Proteomes" id="UP000463975">
    <property type="component" value="Chromosome"/>
</dbReference>
<keyword evidence="4 6" id="KW-1133">Transmembrane helix</keyword>
<dbReference type="InterPro" id="IPR032816">
    <property type="entry name" value="VTT_dom"/>
</dbReference>
<dbReference type="Pfam" id="PF09335">
    <property type="entry name" value="VTT_dom"/>
    <property type="match status" value="1"/>
</dbReference>
<proteinExistence type="predicted"/>
<keyword evidence="3 6" id="KW-0812">Transmembrane</keyword>
<dbReference type="EMBL" id="CP047652">
    <property type="protein sequence ID" value="QHI95663.1"/>
    <property type="molecule type" value="Genomic_DNA"/>
</dbReference>
<evidence type="ECO:0000313" key="8">
    <source>
        <dbReference type="EMBL" id="QHI95663.1"/>
    </source>
</evidence>
<evidence type="ECO:0000259" key="7">
    <source>
        <dbReference type="Pfam" id="PF09335"/>
    </source>
</evidence>
<name>A0A6P1NDZ7_9PROT</name>
<feature type="transmembrane region" description="Helical" evidence="6">
    <location>
        <begin position="12"/>
        <end position="38"/>
    </location>
</feature>
<feature type="transmembrane region" description="Helical" evidence="6">
    <location>
        <begin position="44"/>
        <end position="70"/>
    </location>
</feature>
<keyword evidence="5 6" id="KW-0472">Membrane</keyword>
<dbReference type="PANTHER" id="PTHR42709:SF6">
    <property type="entry name" value="UNDECAPRENYL PHOSPHATE TRANSPORTER A"/>
    <property type="match status" value="1"/>
</dbReference>
<evidence type="ECO:0000256" key="2">
    <source>
        <dbReference type="ARBA" id="ARBA00022475"/>
    </source>
</evidence>
<evidence type="ECO:0000256" key="5">
    <source>
        <dbReference type="ARBA" id="ARBA00023136"/>
    </source>
</evidence>
<feature type="transmembrane region" description="Helical" evidence="6">
    <location>
        <begin position="125"/>
        <end position="148"/>
    </location>
</feature>
<dbReference type="GO" id="GO:0005886">
    <property type="term" value="C:plasma membrane"/>
    <property type="evidence" value="ECO:0007669"/>
    <property type="project" value="UniProtKB-SubCell"/>
</dbReference>
<evidence type="ECO:0000256" key="3">
    <source>
        <dbReference type="ARBA" id="ARBA00022692"/>
    </source>
</evidence>
<keyword evidence="2" id="KW-1003">Cell membrane</keyword>
<evidence type="ECO:0000256" key="4">
    <source>
        <dbReference type="ARBA" id="ARBA00022989"/>
    </source>
</evidence>
<protein>
    <recommendedName>
        <fullName evidence="7">VTT domain-containing protein</fullName>
    </recommendedName>
</protein>